<dbReference type="PANTHER" id="PTHR46730:SF1">
    <property type="entry name" value="PLAT DOMAIN-CONTAINING PROTEIN"/>
    <property type="match status" value="1"/>
</dbReference>
<dbReference type="Pfam" id="PF18911">
    <property type="entry name" value="PKD_4"/>
    <property type="match status" value="12"/>
</dbReference>
<dbReference type="InterPro" id="IPR026341">
    <property type="entry name" value="T9SS_type_B"/>
</dbReference>
<proteinExistence type="predicted"/>
<keyword evidence="5" id="KW-0472">Membrane</keyword>
<dbReference type="Gene3D" id="2.60.40.10">
    <property type="entry name" value="Immunoglobulins"/>
    <property type="match status" value="15"/>
</dbReference>
<dbReference type="PANTHER" id="PTHR46730">
    <property type="entry name" value="POLYCYSTIN-1"/>
    <property type="match status" value="1"/>
</dbReference>
<feature type="domain" description="PKD" evidence="7">
    <location>
        <begin position="48"/>
        <end position="101"/>
    </location>
</feature>
<keyword evidence="6" id="KW-0732">Signal</keyword>
<dbReference type="SUPFAM" id="SSF49299">
    <property type="entry name" value="PKD domain"/>
    <property type="match status" value="14"/>
</dbReference>
<evidence type="ECO:0000256" key="5">
    <source>
        <dbReference type="ARBA" id="ARBA00023136"/>
    </source>
</evidence>
<dbReference type="InterPro" id="IPR022409">
    <property type="entry name" value="PKD/Chitinase_dom"/>
</dbReference>
<feature type="domain" description="PKD" evidence="7">
    <location>
        <begin position="974"/>
        <end position="1027"/>
    </location>
</feature>
<evidence type="ECO:0000256" key="1">
    <source>
        <dbReference type="ARBA" id="ARBA00004141"/>
    </source>
</evidence>
<evidence type="ECO:0000256" key="3">
    <source>
        <dbReference type="ARBA" id="ARBA00022737"/>
    </source>
</evidence>
<dbReference type="CDD" id="cd00146">
    <property type="entry name" value="PKD"/>
    <property type="match status" value="10"/>
</dbReference>
<feature type="domain" description="PKD" evidence="7">
    <location>
        <begin position="284"/>
        <end position="332"/>
    </location>
</feature>
<feature type="signal peptide" evidence="6">
    <location>
        <begin position="1"/>
        <end position="23"/>
    </location>
</feature>
<evidence type="ECO:0000313" key="8">
    <source>
        <dbReference type="EMBL" id="SEA71102.1"/>
    </source>
</evidence>
<keyword evidence="2" id="KW-0812">Transmembrane</keyword>
<dbReference type="GO" id="GO:0006816">
    <property type="term" value="P:calcium ion transport"/>
    <property type="evidence" value="ECO:0007669"/>
    <property type="project" value="TreeGrafter"/>
</dbReference>
<dbReference type="SMART" id="SM00089">
    <property type="entry name" value="PKD"/>
    <property type="match status" value="13"/>
</dbReference>
<evidence type="ECO:0000313" key="9">
    <source>
        <dbReference type="Proteomes" id="UP000199656"/>
    </source>
</evidence>
<keyword evidence="4" id="KW-1133">Transmembrane helix</keyword>
<evidence type="ECO:0000256" key="4">
    <source>
        <dbReference type="ARBA" id="ARBA00022989"/>
    </source>
</evidence>
<dbReference type="EMBL" id="FNRL01000013">
    <property type="protein sequence ID" value="SEA71102.1"/>
    <property type="molecule type" value="Genomic_DNA"/>
</dbReference>
<feature type="domain" description="PKD" evidence="7">
    <location>
        <begin position="516"/>
        <end position="579"/>
    </location>
</feature>
<dbReference type="InterPro" id="IPR013783">
    <property type="entry name" value="Ig-like_fold"/>
</dbReference>
<dbReference type="NCBIfam" id="TIGR04131">
    <property type="entry name" value="Bac_Flav_CTERM"/>
    <property type="match status" value="1"/>
</dbReference>
<name>A0A1H4DFQ2_9BACT</name>
<sequence length="1611" mass="174120">MKSLLRYSLYCLILIITALSAQAQSVSISADKLSGCPPFLVNFRANVDPGYQKLEWDFSLGANVTNELAPSKSFQNPGVYHVKFTATYPGATITRQLDIQVYNKPTVKISTNTLSGCAPFLASFTDQSTPGDGSIESITWDFADGSGATGPNASHTFTQAGTYNVISIVTNTMKCSSSGDPVPIKVEDPPTPSFSADKTQSCTAPLTVNFFNSTVNNSPDPVTYTWDYGDGTSGQDFQHTYTKEGRYTVTLTSHTASCSESLVKKDYIVIEKITPGFTFSNQCVGQPVTFTNTTIPTPESVVWTFPDGTTQVTNNASKQFTAAGDYVVTMRAKLGDCEEEITQTVHINPGPVIDPIGSPVNACAAPLTTQFNAQSAGAVSWRWNFGDGSTSTLENPSHTYTRTGRYDISLTATNAQGCSQTVNKPGYINIIQPQATIQTDVMEGCVPLPVNFNASLNSNDPIAGYEWSFGDGTTGTGNPVTHTYTKEGDFVATVKITTVTGCIATATVALQAGNPPVVDFTANPLKSCAKDPIQFTNHSTPVDETTWLWEFPQDGSTSTDMNPNHTFNVIGSHDVILTAIHKGCRRQMPKLNYIQIIPPIADFTTTPDCVNPYHRKFTDNSTFGPIPTPVKTWLWEFGENGATSTDQHPDFTYTTPGDKVVTLTIDNGTCTSTHTVTIHIIDEIPVIAAAKTSVCIGEPVNITLGPLIRGNIQNYTWDWGNNFLESIPANNFDPAMGKTNTYNTPGEYKVTLTITDNNGCKRVSNEVTITVNGPIPDFDLTGKRCKNEPIIFSDRSTTNTGNQITTWQWEFGDSQTQDNTTNADVIHQYANTNNYTVKLTLTDKFGCKAFTTKPVRFEQVKADFTAPGNVACLNKTFSFMDRSSGTVASYAWEFGDNTTGSGVQPTKTYSAPGKYDVTLRITTVFGCTDEITKPAFITVPDPKASFTVPNDLELCPPVKVLFTNTSTGYLTSLWEFGDNGTSTKNNPDEHIYARARTYDVTLTVYAEGGCSSTTTLPLTIKGPDGTMTVTPTQGCVPLDISISATAAKTQNYMWDFDDGTVVVTSTPVSPGHTYTKPGIYYPRVSLEDDQGCVVKAQGNDKIIVDYALADFTVDNTAACGGGLITFTNHSKTLTNDELALPFQNAWDYGMPASPNNTGKTSDGSFTYPQPGNANVKLLVTSAYGCKDEKILPVVIPTQAKAAIAPIDPLCVSGTLQLSGTDENHVTGTQWTWQVGSTTYKQAALPPVTVDKAGNVPVSLTITNADGSCPSVSNSTIVVNPAPNLNLYPADATICKGASLQLQATTDNNVTVAWTDYHISDPASLRPVVDPDLDTEYKVTATNEFGCTTTGQVPVKVSQPFKIFAVDKEICEGESVEMQAGGALTFKWIPGLGLNRSDIANPIAKPEKNITYKVVGYNDSNCFTDTALARVFVRQAPKIDLGPDQVLPSGTILNLPVKASDDVISTEWTPQTGLSCYNCLTPTATLKDDITYSVKVTNRFGCTATDEVNFRLVCETSNIFIPNTFSPNGDGVNDIFYVRGQGMQTVRTFRIFNRWGQTVYERANISTNDISKGWDGKFKGVPLNPDVFVYYAEIVCDKGGVTLVKGNVTLIR</sequence>
<keyword evidence="3" id="KW-0677">Repeat</keyword>
<dbReference type="Pfam" id="PF13585">
    <property type="entry name" value="CHU_C"/>
    <property type="match status" value="1"/>
</dbReference>
<dbReference type="PROSITE" id="PS50093">
    <property type="entry name" value="PKD"/>
    <property type="match status" value="13"/>
</dbReference>
<accession>A0A1H4DFQ2</accession>
<feature type="domain" description="PKD" evidence="7">
    <location>
        <begin position="105"/>
        <end position="172"/>
    </location>
</feature>
<dbReference type="InterPro" id="IPR000601">
    <property type="entry name" value="PKD_dom"/>
</dbReference>
<feature type="domain" description="PKD" evidence="7">
    <location>
        <begin position="715"/>
        <end position="771"/>
    </location>
</feature>
<comment type="subcellular location">
    <subcellularLocation>
        <location evidence="1">Membrane</location>
        <topology evidence="1">Multi-pass membrane protein</topology>
    </subcellularLocation>
</comment>
<feature type="domain" description="PKD" evidence="7">
    <location>
        <begin position="351"/>
        <end position="423"/>
    </location>
</feature>
<feature type="domain" description="PKD" evidence="7">
    <location>
        <begin position="216"/>
        <end position="252"/>
    </location>
</feature>
<dbReference type="STRING" id="408074.SAMN05660909_03086"/>
<dbReference type="OrthoDB" id="7794186at2"/>
<feature type="domain" description="PKD" evidence="7">
    <location>
        <begin position="433"/>
        <end position="507"/>
    </location>
</feature>
<organism evidence="8 9">
    <name type="scientific">Chitinophaga terrae</name>
    <name type="common">ex Kim and Jung 2007</name>
    <dbReference type="NCBI Taxonomy" id="408074"/>
    <lineage>
        <taxon>Bacteria</taxon>
        <taxon>Pseudomonadati</taxon>
        <taxon>Bacteroidota</taxon>
        <taxon>Chitinophagia</taxon>
        <taxon>Chitinophagales</taxon>
        <taxon>Chitinophagaceae</taxon>
        <taxon>Chitinophaga</taxon>
    </lineage>
</organism>
<feature type="domain" description="PKD" evidence="7">
    <location>
        <begin position="1052"/>
        <end position="1091"/>
    </location>
</feature>
<keyword evidence="9" id="KW-1185">Reference proteome</keyword>
<evidence type="ECO:0000259" key="7">
    <source>
        <dbReference type="PROSITE" id="PS50093"/>
    </source>
</evidence>
<dbReference type="RefSeq" id="WP_089762829.1">
    <property type="nucleotide sequence ID" value="NZ_BKAT01000046.1"/>
</dbReference>
<evidence type="ECO:0000256" key="2">
    <source>
        <dbReference type="ARBA" id="ARBA00022692"/>
    </source>
</evidence>
<gene>
    <name evidence="8" type="ORF">SAMN05660909_03086</name>
</gene>
<reference evidence="9" key="1">
    <citation type="submission" date="2016-10" db="EMBL/GenBank/DDBJ databases">
        <authorList>
            <person name="Varghese N."/>
            <person name="Submissions S."/>
        </authorList>
    </citation>
    <scope>NUCLEOTIDE SEQUENCE [LARGE SCALE GENOMIC DNA]</scope>
    <source>
        <strain evidence="9">DSM 23920</strain>
    </source>
</reference>
<protein>
    <submittedName>
        <fullName evidence="8">Gliding motility-associated C-terminal domain-containing protein</fullName>
    </submittedName>
</protein>
<dbReference type="Proteomes" id="UP000199656">
    <property type="component" value="Unassembled WGS sequence"/>
</dbReference>
<dbReference type="InterPro" id="IPR035986">
    <property type="entry name" value="PKD_dom_sf"/>
</dbReference>
<feature type="domain" description="PKD" evidence="7">
    <location>
        <begin position="598"/>
        <end position="680"/>
    </location>
</feature>
<feature type="domain" description="PKD" evidence="7">
    <location>
        <begin position="796"/>
        <end position="855"/>
    </location>
</feature>
<feature type="chain" id="PRO_5011673780" evidence="6">
    <location>
        <begin position="24"/>
        <end position="1611"/>
    </location>
</feature>
<dbReference type="GO" id="GO:0005261">
    <property type="term" value="F:monoatomic cation channel activity"/>
    <property type="evidence" value="ECO:0007669"/>
    <property type="project" value="TreeGrafter"/>
</dbReference>
<dbReference type="GO" id="GO:0005886">
    <property type="term" value="C:plasma membrane"/>
    <property type="evidence" value="ECO:0007669"/>
    <property type="project" value="TreeGrafter"/>
</dbReference>
<evidence type="ECO:0000256" key="6">
    <source>
        <dbReference type="SAM" id="SignalP"/>
    </source>
</evidence>
<feature type="domain" description="PKD" evidence="7">
    <location>
        <begin position="860"/>
        <end position="926"/>
    </location>
</feature>